<dbReference type="Proteomes" id="UP000536604">
    <property type="component" value="Unassembled WGS sequence"/>
</dbReference>
<dbReference type="EC" id="2.1.1.77" evidence="3"/>
<dbReference type="AlphaFoldDB" id="A0A841IMD0"/>
<reference evidence="13 14" key="1">
    <citation type="submission" date="2020-08" db="EMBL/GenBank/DDBJ databases">
        <title>Genomic Encyclopedia of Type Strains, Phase III (KMG-III): the genomes of soil and plant-associated and newly described type strains.</title>
        <authorList>
            <person name="Whitman W."/>
        </authorList>
    </citation>
    <scope>NUCLEOTIDE SEQUENCE [LARGE SCALE GENOMIC DNA]</scope>
    <source>
        <strain evidence="13 14">CECT 8712</strain>
    </source>
</reference>
<sequence length="377" mass="40620">MTSPERLAGELAARLRADGTPGHIADLFARVPRHLFLPAAVWTEGRLRVDRDTDPGLWLRTAYSDRSLAVQCDDGRPGGPGAVSSASPAPSVAARMLVAAGVEPGMRVLEVGTGTGWFAALLCELVGDDRVTTVEIDPFVAVAARTALHGAGYAPETVVGDGEHTRAGGAGHDLVLSACTVSRVPESWPSRVRRPGRVVTPWAPARGSARGVLAVLDTVRSGYAEGRFEGALASVWSRSQRWHGRVPPAPGRRGEHRSSTGEDPREPWLDRETRLLLSLLVPAWAHGTGGGEEPYVWLVSTRCGSWARLHADGRIEQSGPRMLANESLTALRWWRSRGRPGVDRFGLSVDLTARRQTVWLEDPGQPLWTASRPYGSA</sequence>
<evidence type="ECO:0000256" key="11">
    <source>
        <dbReference type="ARBA" id="ARBA00031350"/>
    </source>
</evidence>
<evidence type="ECO:0000256" key="6">
    <source>
        <dbReference type="ARBA" id="ARBA00022603"/>
    </source>
</evidence>
<dbReference type="Pfam" id="PF01135">
    <property type="entry name" value="PCMT"/>
    <property type="match status" value="1"/>
</dbReference>
<proteinExistence type="inferred from homology"/>
<dbReference type="InterPro" id="IPR000682">
    <property type="entry name" value="PCMT"/>
</dbReference>
<dbReference type="InterPro" id="IPR029063">
    <property type="entry name" value="SAM-dependent_MTases_sf"/>
</dbReference>
<keyword evidence="7 13" id="KW-0808">Transferase</keyword>
<comment type="caution">
    <text evidence="13">The sequence shown here is derived from an EMBL/GenBank/DDBJ whole genome shotgun (WGS) entry which is preliminary data.</text>
</comment>
<dbReference type="EMBL" id="JACHJO010000003">
    <property type="protein sequence ID" value="MBB6119204.1"/>
    <property type="molecule type" value="Genomic_DNA"/>
</dbReference>
<dbReference type="GO" id="GO:0004719">
    <property type="term" value="F:protein-L-isoaspartate (D-aspartate) O-methyltransferase activity"/>
    <property type="evidence" value="ECO:0007669"/>
    <property type="project" value="UniProtKB-EC"/>
</dbReference>
<dbReference type="SUPFAM" id="SSF53335">
    <property type="entry name" value="S-adenosyl-L-methionine-dependent methyltransferases"/>
    <property type="match status" value="1"/>
</dbReference>
<evidence type="ECO:0000256" key="3">
    <source>
        <dbReference type="ARBA" id="ARBA00011890"/>
    </source>
</evidence>
<evidence type="ECO:0000256" key="2">
    <source>
        <dbReference type="ARBA" id="ARBA00005369"/>
    </source>
</evidence>
<evidence type="ECO:0000256" key="7">
    <source>
        <dbReference type="ARBA" id="ARBA00022679"/>
    </source>
</evidence>
<dbReference type="Gene3D" id="3.40.50.150">
    <property type="entry name" value="Vaccinia Virus protein VP39"/>
    <property type="match status" value="1"/>
</dbReference>
<evidence type="ECO:0000256" key="5">
    <source>
        <dbReference type="ARBA" id="ARBA00022490"/>
    </source>
</evidence>
<evidence type="ECO:0000313" key="14">
    <source>
        <dbReference type="Proteomes" id="UP000536604"/>
    </source>
</evidence>
<protein>
    <recommendedName>
        <fullName evidence="4">Protein-L-isoaspartate O-methyltransferase</fullName>
        <ecNumber evidence="3">2.1.1.77</ecNumber>
    </recommendedName>
    <alternativeName>
        <fullName evidence="11">L-isoaspartyl protein carboxyl methyltransferase</fullName>
    </alternativeName>
    <alternativeName>
        <fullName evidence="9">Protein L-isoaspartyl methyltransferase</fullName>
    </alternativeName>
    <alternativeName>
        <fullName evidence="10">Protein-beta-aspartate methyltransferase</fullName>
    </alternativeName>
</protein>
<gene>
    <name evidence="13" type="ORF">FHS13_001139</name>
</gene>
<comment type="subcellular location">
    <subcellularLocation>
        <location evidence="1">Cytoplasm</location>
    </subcellularLocation>
</comment>
<accession>A0A841IMD0</accession>
<feature type="compositionally biased region" description="Basic and acidic residues" evidence="12">
    <location>
        <begin position="252"/>
        <end position="266"/>
    </location>
</feature>
<evidence type="ECO:0000313" key="13">
    <source>
        <dbReference type="EMBL" id="MBB6119204.1"/>
    </source>
</evidence>
<feature type="region of interest" description="Disordered" evidence="12">
    <location>
        <begin position="242"/>
        <end position="266"/>
    </location>
</feature>
<evidence type="ECO:0000256" key="1">
    <source>
        <dbReference type="ARBA" id="ARBA00004496"/>
    </source>
</evidence>
<evidence type="ECO:0000256" key="9">
    <source>
        <dbReference type="ARBA" id="ARBA00030757"/>
    </source>
</evidence>
<evidence type="ECO:0000256" key="8">
    <source>
        <dbReference type="ARBA" id="ARBA00022691"/>
    </source>
</evidence>
<dbReference type="GO" id="GO:0032259">
    <property type="term" value="P:methylation"/>
    <property type="evidence" value="ECO:0007669"/>
    <property type="project" value="UniProtKB-KW"/>
</dbReference>
<evidence type="ECO:0000256" key="12">
    <source>
        <dbReference type="SAM" id="MobiDB-lite"/>
    </source>
</evidence>
<dbReference type="GO" id="GO:0005737">
    <property type="term" value="C:cytoplasm"/>
    <property type="evidence" value="ECO:0007669"/>
    <property type="project" value="UniProtKB-SubCell"/>
</dbReference>
<dbReference type="CDD" id="cd02440">
    <property type="entry name" value="AdoMet_MTases"/>
    <property type="match status" value="1"/>
</dbReference>
<keyword evidence="6 13" id="KW-0489">Methyltransferase</keyword>
<dbReference type="PANTHER" id="PTHR11579">
    <property type="entry name" value="PROTEIN-L-ISOASPARTATE O-METHYLTRANSFERASE"/>
    <property type="match status" value="1"/>
</dbReference>
<organism evidence="13 14">
    <name type="scientific">Nocardiopsis algeriensis</name>
    <dbReference type="NCBI Taxonomy" id="1478215"/>
    <lineage>
        <taxon>Bacteria</taxon>
        <taxon>Bacillati</taxon>
        <taxon>Actinomycetota</taxon>
        <taxon>Actinomycetes</taxon>
        <taxon>Streptosporangiales</taxon>
        <taxon>Nocardiopsidaceae</taxon>
        <taxon>Nocardiopsis</taxon>
    </lineage>
</organism>
<evidence type="ECO:0000256" key="4">
    <source>
        <dbReference type="ARBA" id="ARBA00013346"/>
    </source>
</evidence>
<dbReference type="RefSeq" id="WP_184288573.1">
    <property type="nucleotide sequence ID" value="NZ_JACHJO010000003.1"/>
</dbReference>
<name>A0A841IMD0_9ACTN</name>
<keyword evidence="14" id="KW-1185">Reference proteome</keyword>
<comment type="similarity">
    <text evidence="2">Belongs to the methyltransferase superfamily. L-isoaspartyl/D-aspartyl protein methyltransferase family.</text>
</comment>
<keyword evidence="5" id="KW-0963">Cytoplasm</keyword>
<evidence type="ECO:0000256" key="10">
    <source>
        <dbReference type="ARBA" id="ARBA00031323"/>
    </source>
</evidence>
<dbReference type="PANTHER" id="PTHR11579:SF0">
    <property type="entry name" value="PROTEIN-L-ISOASPARTATE(D-ASPARTATE) O-METHYLTRANSFERASE"/>
    <property type="match status" value="1"/>
</dbReference>
<keyword evidence="8" id="KW-0949">S-adenosyl-L-methionine</keyword>